<dbReference type="AlphaFoldDB" id="A0A7C8MFB7"/>
<sequence length="206" mass="23298">MVDEPTLRRRHPELRLGINVASMNVRRTRVIQRPPNLEVPHRVLAELLDDMHIHDSLSHTLALWTILPGASPKGWVRLYLQEFARSCGSPAPWHPASRPRQTDAARTPRRGTWPGWRCGTVASTRCPGRGCGLGRGVRGLRRARRRSWVAELQGQESQSQRQSQSQSRESSCRGTECVPAGCCATLLPCRAYRSWTFCEWLCFYAG</sequence>
<accession>A0A7C8MFB7</accession>
<organism evidence="2 3">
    <name type="scientific">Massariosphaeria phaeospora</name>
    <dbReference type="NCBI Taxonomy" id="100035"/>
    <lineage>
        <taxon>Eukaryota</taxon>
        <taxon>Fungi</taxon>
        <taxon>Dikarya</taxon>
        <taxon>Ascomycota</taxon>
        <taxon>Pezizomycotina</taxon>
        <taxon>Dothideomycetes</taxon>
        <taxon>Pleosporomycetidae</taxon>
        <taxon>Pleosporales</taxon>
        <taxon>Pleosporales incertae sedis</taxon>
        <taxon>Massariosphaeria</taxon>
    </lineage>
</organism>
<evidence type="ECO:0000256" key="1">
    <source>
        <dbReference type="SAM" id="MobiDB-lite"/>
    </source>
</evidence>
<proteinExistence type="predicted"/>
<gene>
    <name evidence="2" type="ORF">BDV95DRAFT_277661</name>
</gene>
<dbReference type="Proteomes" id="UP000481861">
    <property type="component" value="Unassembled WGS sequence"/>
</dbReference>
<reference evidence="2 3" key="1">
    <citation type="submission" date="2020-01" db="EMBL/GenBank/DDBJ databases">
        <authorList>
            <consortium name="DOE Joint Genome Institute"/>
            <person name="Haridas S."/>
            <person name="Albert R."/>
            <person name="Binder M."/>
            <person name="Bloem J."/>
            <person name="Labutti K."/>
            <person name="Salamov A."/>
            <person name="Andreopoulos B."/>
            <person name="Baker S.E."/>
            <person name="Barry K."/>
            <person name="Bills G."/>
            <person name="Bluhm B.H."/>
            <person name="Cannon C."/>
            <person name="Castanera R."/>
            <person name="Culley D.E."/>
            <person name="Daum C."/>
            <person name="Ezra D."/>
            <person name="Gonzalez J.B."/>
            <person name="Henrissat B."/>
            <person name="Kuo A."/>
            <person name="Liang C."/>
            <person name="Lipzen A."/>
            <person name="Lutzoni F."/>
            <person name="Magnuson J."/>
            <person name="Mondo S."/>
            <person name="Nolan M."/>
            <person name="Ohm R."/>
            <person name="Pangilinan J."/>
            <person name="Park H.-J.H."/>
            <person name="Ramirez L."/>
            <person name="Alfaro M."/>
            <person name="Sun H."/>
            <person name="Tritt A."/>
            <person name="Yoshinaga Y."/>
            <person name="Zwiers L.-H.L."/>
            <person name="Turgeon B.G."/>
            <person name="Goodwin S.B."/>
            <person name="Spatafora J.W."/>
            <person name="Crous P.W."/>
            <person name="Grigoriev I.V."/>
        </authorList>
    </citation>
    <scope>NUCLEOTIDE SEQUENCE [LARGE SCALE GENOMIC DNA]</scope>
    <source>
        <strain evidence="2 3">CBS 611.86</strain>
    </source>
</reference>
<keyword evidence="3" id="KW-1185">Reference proteome</keyword>
<comment type="caution">
    <text evidence="2">The sequence shown here is derived from an EMBL/GenBank/DDBJ whole genome shotgun (WGS) entry which is preliminary data.</text>
</comment>
<name>A0A7C8MFB7_9PLEO</name>
<feature type="region of interest" description="Disordered" evidence="1">
    <location>
        <begin position="89"/>
        <end position="111"/>
    </location>
</feature>
<protein>
    <submittedName>
        <fullName evidence="2">Uncharacterized protein</fullName>
    </submittedName>
</protein>
<evidence type="ECO:0000313" key="2">
    <source>
        <dbReference type="EMBL" id="KAF2875541.1"/>
    </source>
</evidence>
<evidence type="ECO:0000313" key="3">
    <source>
        <dbReference type="Proteomes" id="UP000481861"/>
    </source>
</evidence>
<dbReference type="EMBL" id="JAADJZ010000004">
    <property type="protein sequence ID" value="KAF2875541.1"/>
    <property type="molecule type" value="Genomic_DNA"/>
</dbReference>